<evidence type="ECO:0000313" key="2">
    <source>
        <dbReference type="Proteomes" id="UP000807469"/>
    </source>
</evidence>
<proteinExistence type="predicted"/>
<gene>
    <name evidence="1" type="ORF">BDN70DRAFT_888692</name>
</gene>
<dbReference type="AlphaFoldDB" id="A0A9P5YKA9"/>
<feature type="non-terminal residue" evidence="1">
    <location>
        <position position="1"/>
    </location>
</feature>
<organism evidence="1 2">
    <name type="scientific">Pholiota conissans</name>
    <dbReference type="NCBI Taxonomy" id="109636"/>
    <lineage>
        <taxon>Eukaryota</taxon>
        <taxon>Fungi</taxon>
        <taxon>Dikarya</taxon>
        <taxon>Basidiomycota</taxon>
        <taxon>Agaricomycotina</taxon>
        <taxon>Agaricomycetes</taxon>
        <taxon>Agaricomycetidae</taxon>
        <taxon>Agaricales</taxon>
        <taxon>Agaricineae</taxon>
        <taxon>Strophariaceae</taxon>
        <taxon>Pholiota</taxon>
    </lineage>
</organism>
<comment type="caution">
    <text evidence="1">The sequence shown here is derived from an EMBL/GenBank/DDBJ whole genome shotgun (WGS) entry which is preliminary data.</text>
</comment>
<feature type="non-terminal residue" evidence="1">
    <location>
        <position position="113"/>
    </location>
</feature>
<keyword evidence="2" id="KW-1185">Reference proteome</keyword>
<evidence type="ECO:0000313" key="1">
    <source>
        <dbReference type="EMBL" id="KAF9470854.1"/>
    </source>
</evidence>
<accession>A0A9P5YKA9</accession>
<sequence>SSARSLLFILNSLARSSMIPDARVPRHRRHPSHAGRVRVMHICGCGCLGWDERLTPYAALSVGVSPHLLRPSQCPPIPAPCHHISSRRPISTDAQLIESTSMHNRGVNLRQTM</sequence>
<dbReference type="Proteomes" id="UP000807469">
    <property type="component" value="Unassembled WGS sequence"/>
</dbReference>
<name>A0A9P5YKA9_9AGAR</name>
<protein>
    <submittedName>
        <fullName evidence="1">Uncharacterized protein</fullName>
    </submittedName>
</protein>
<dbReference type="EMBL" id="MU155828">
    <property type="protein sequence ID" value="KAF9470854.1"/>
    <property type="molecule type" value="Genomic_DNA"/>
</dbReference>
<reference evidence="1" key="1">
    <citation type="submission" date="2020-11" db="EMBL/GenBank/DDBJ databases">
        <authorList>
            <consortium name="DOE Joint Genome Institute"/>
            <person name="Ahrendt S."/>
            <person name="Riley R."/>
            <person name="Andreopoulos W."/>
            <person name="Labutti K."/>
            <person name="Pangilinan J."/>
            <person name="Ruiz-Duenas F.J."/>
            <person name="Barrasa J.M."/>
            <person name="Sanchez-Garcia M."/>
            <person name="Camarero S."/>
            <person name="Miyauchi S."/>
            <person name="Serrano A."/>
            <person name="Linde D."/>
            <person name="Babiker R."/>
            <person name="Drula E."/>
            <person name="Ayuso-Fernandez I."/>
            <person name="Pacheco R."/>
            <person name="Padilla G."/>
            <person name="Ferreira P."/>
            <person name="Barriuso J."/>
            <person name="Kellner H."/>
            <person name="Castanera R."/>
            <person name="Alfaro M."/>
            <person name="Ramirez L."/>
            <person name="Pisabarro A.G."/>
            <person name="Kuo A."/>
            <person name="Tritt A."/>
            <person name="Lipzen A."/>
            <person name="He G."/>
            <person name="Yan M."/>
            <person name="Ng V."/>
            <person name="Cullen D."/>
            <person name="Martin F."/>
            <person name="Rosso M.-N."/>
            <person name="Henrissat B."/>
            <person name="Hibbett D."/>
            <person name="Martinez A.T."/>
            <person name="Grigoriev I.V."/>
        </authorList>
    </citation>
    <scope>NUCLEOTIDE SEQUENCE</scope>
    <source>
        <strain evidence="1">CIRM-BRFM 674</strain>
    </source>
</reference>